<comment type="caution">
    <text evidence="1">The sequence shown here is derived from an EMBL/GenBank/DDBJ whole genome shotgun (WGS) entry which is preliminary data.</text>
</comment>
<evidence type="ECO:0000313" key="2">
    <source>
        <dbReference type="Proteomes" id="UP000790709"/>
    </source>
</evidence>
<dbReference type="Proteomes" id="UP000790709">
    <property type="component" value="Unassembled WGS sequence"/>
</dbReference>
<evidence type="ECO:0000313" key="1">
    <source>
        <dbReference type="EMBL" id="KAH7920589.1"/>
    </source>
</evidence>
<keyword evidence="2" id="KW-1185">Reference proteome</keyword>
<reference evidence="1" key="1">
    <citation type="journal article" date="2021" name="New Phytol.">
        <title>Evolutionary innovations through gain and loss of genes in the ectomycorrhizal Boletales.</title>
        <authorList>
            <person name="Wu G."/>
            <person name="Miyauchi S."/>
            <person name="Morin E."/>
            <person name="Kuo A."/>
            <person name="Drula E."/>
            <person name="Varga T."/>
            <person name="Kohler A."/>
            <person name="Feng B."/>
            <person name="Cao Y."/>
            <person name="Lipzen A."/>
            <person name="Daum C."/>
            <person name="Hundley H."/>
            <person name="Pangilinan J."/>
            <person name="Johnson J."/>
            <person name="Barry K."/>
            <person name="LaButti K."/>
            <person name="Ng V."/>
            <person name="Ahrendt S."/>
            <person name="Min B."/>
            <person name="Choi I.G."/>
            <person name="Park H."/>
            <person name="Plett J.M."/>
            <person name="Magnuson J."/>
            <person name="Spatafora J.W."/>
            <person name="Nagy L.G."/>
            <person name="Henrissat B."/>
            <person name="Grigoriev I.V."/>
            <person name="Yang Z.L."/>
            <person name="Xu J."/>
            <person name="Martin F.M."/>
        </authorList>
    </citation>
    <scope>NUCLEOTIDE SEQUENCE</scope>
    <source>
        <strain evidence="1">KUC20120723A-06</strain>
    </source>
</reference>
<sequence length="166" mass="18672">MRILISNHEPCLSTKHAGSHNQIHIHIHVRSLENPRTRAYVMRYRDIWTFGTMPPYGPPAIASPTLLPRGSLAPQRRYLSVVRTRRPKSRPTAFPVPASASHLEPEPWVCVGSRGLECVVLSRVELRRAQLCTCLEGARPCVGFLRAEADCHARAHNDHRCAEESV</sequence>
<name>A0ACB8B585_9AGAM</name>
<gene>
    <name evidence="1" type="ORF">BV22DRAFT_792990</name>
</gene>
<accession>A0ACB8B585</accession>
<organism evidence="1 2">
    <name type="scientific">Leucogyrophana mollusca</name>
    <dbReference type="NCBI Taxonomy" id="85980"/>
    <lineage>
        <taxon>Eukaryota</taxon>
        <taxon>Fungi</taxon>
        <taxon>Dikarya</taxon>
        <taxon>Basidiomycota</taxon>
        <taxon>Agaricomycotina</taxon>
        <taxon>Agaricomycetes</taxon>
        <taxon>Agaricomycetidae</taxon>
        <taxon>Boletales</taxon>
        <taxon>Boletales incertae sedis</taxon>
        <taxon>Leucogyrophana</taxon>
    </lineage>
</organism>
<dbReference type="EMBL" id="MU266570">
    <property type="protein sequence ID" value="KAH7920589.1"/>
    <property type="molecule type" value="Genomic_DNA"/>
</dbReference>
<proteinExistence type="predicted"/>
<protein>
    <submittedName>
        <fullName evidence="1">Uncharacterized protein</fullName>
    </submittedName>
</protein>